<dbReference type="Proteomes" id="UP000176815">
    <property type="component" value="Unassembled WGS sequence"/>
</dbReference>
<organism evidence="1 2">
    <name type="scientific">candidate division WWE3 bacterium RIFOXYD1_FULL_39_9</name>
    <dbReference type="NCBI Taxonomy" id="1802649"/>
    <lineage>
        <taxon>Bacteria</taxon>
        <taxon>Katanobacteria</taxon>
    </lineage>
</organism>
<sequence length="274" mass="31966">MIVQTIEIPEHFFLYCALLFNNNESVRYSKNTENLKKAVTDILERNKVAHIDMPDHRYQYLLSILNSNNYEPTEGTRKSHDEMLKYVKSLSIIPEMQELWEENRKELSESLKSYDSPIKVVINLFKTHFDFEPKVAKFCVTRNWDKSGMCIPTKDAFYIVASWNSSEPNVRNIIHEIMHAYIDEVELPISDGIKTIINNLPEDVFSNYKKAHTVVYESLVRALVVYLSDKDSDIKSQEFSEDDIALQLPEKYLQKLKIDSPKVISKDYLSNLTI</sequence>
<gene>
    <name evidence="1" type="ORF">A2619_01895</name>
</gene>
<evidence type="ECO:0000313" key="1">
    <source>
        <dbReference type="EMBL" id="OGC78193.1"/>
    </source>
</evidence>
<comment type="caution">
    <text evidence="1">The sequence shown here is derived from an EMBL/GenBank/DDBJ whole genome shotgun (WGS) entry which is preliminary data.</text>
</comment>
<dbReference type="AlphaFoldDB" id="A0A1F4XAV1"/>
<reference evidence="1 2" key="1">
    <citation type="journal article" date="2016" name="Nat. Commun.">
        <title>Thousands of microbial genomes shed light on interconnected biogeochemical processes in an aquifer system.</title>
        <authorList>
            <person name="Anantharaman K."/>
            <person name="Brown C.T."/>
            <person name="Hug L.A."/>
            <person name="Sharon I."/>
            <person name="Castelle C.J."/>
            <person name="Probst A.J."/>
            <person name="Thomas B.C."/>
            <person name="Singh A."/>
            <person name="Wilkins M.J."/>
            <person name="Karaoz U."/>
            <person name="Brodie E.L."/>
            <person name="Williams K.H."/>
            <person name="Hubbard S.S."/>
            <person name="Banfield J.F."/>
        </authorList>
    </citation>
    <scope>NUCLEOTIDE SEQUENCE [LARGE SCALE GENOMIC DNA]</scope>
</reference>
<name>A0A1F4XAV1_UNCKA</name>
<proteinExistence type="predicted"/>
<protein>
    <submittedName>
        <fullName evidence="1">Uncharacterized protein</fullName>
    </submittedName>
</protein>
<dbReference type="EMBL" id="MEWG01000006">
    <property type="protein sequence ID" value="OGC78193.1"/>
    <property type="molecule type" value="Genomic_DNA"/>
</dbReference>
<accession>A0A1F4XAV1</accession>
<evidence type="ECO:0000313" key="2">
    <source>
        <dbReference type="Proteomes" id="UP000176815"/>
    </source>
</evidence>